<sequence>MNRARHTRKYVAMAVAMLVWAGAPAEESRADFLLWEDQQLTLYDSHLSGTLYDRSGVEIMTGGDVRILRAYHQSSVHLDVGSVGYLYAYDTSAVRITTGSLRWLYAHDGSTVHINSGSSGGVDAYGSSAVRIAGGTHSSVFAHESSSLEISGGDFTEYKYVSAYDSATLNVSGGTFPWVLYGHGSSIVNITGGGFRFVKANDSSVVSISNGTIASLRAYGTSTVRLIARKFRLGDGLWIDGARLYGGGLLSGEWSGGERWSVDIQIDNPGPTVLAMLIGDVDLSGYVDDDDLSLVLANWGTETEWTDGDLDSSGLVDDDDLSLLLANWGAGPAPAPEAIPEPATLSLLAIGGLALLRRKGFAGQAVLRRRSR</sequence>
<dbReference type="NCBIfam" id="TIGR02595">
    <property type="entry name" value="PEP_CTERM"/>
    <property type="match status" value="1"/>
</dbReference>
<dbReference type="AlphaFoldDB" id="A0A0F9A4C6"/>
<dbReference type="EMBL" id="LAZR01044530">
    <property type="protein sequence ID" value="KKL04419.1"/>
    <property type="molecule type" value="Genomic_DNA"/>
</dbReference>
<dbReference type="InterPro" id="IPR013424">
    <property type="entry name" value="Ice-binding_C"/>
</dbReference>
<gene>
    <name evidence="2" type="ORF">LCGC14_2616250</name>
</gene>
<evidence type="ECO:0000259" key="1">
    <source>
        <dbReference type="Pfam" id="PF07589"/>
    </source>
</evidence>
<proteinExistence type="predicted"/>
<evidence type="ECO:0000313" key="2">
    <source>
        <dbReference type="EMBL" id="KKL04419.1"/>
    </source>
</evidence>
<comment type="caution">
    <text evidence="2">The sequence shown here is derived from an EMBL/GenBank/DDBJ whole genome shotgun (WGS) entry which is preliminary data.</text>
</comment>
<feature type="domain" description="Ice-binding protein C-terminal" evidence="1">
    <location>
        <begin position="338"/>
        <end position="359"/>
    </location>
</feature>
<protein>
    <recommendedName>
        <fullName evidence="1">Ice-binding protein C-terminal domain-containing protein</fullName>
    </recommendedName>
</protein>
<reference evidence="2" key="1">
    <citation type="journal article" date="2015" name="Nature">
        <title>Complex archaea that bridge the gap between prokaryotes and eukaryotes.</title>
        <authorList>
            <person name="Spang A."/>
            <person name="Saw J.H."/>
            <person name="Jorgensen S.L."/>
            <person name="Zaremba-Niedzwiedzka K."/>
            <person name="Martijn J."/>
            <person name="Lind A.E."/>
            <person name="van Eijk R."/>
            <person name="Schleper C."/>
            <person name="Guy L."/>
            <person name="Ettema T.J."/>
        </authorList>
    </citation>
    <scope>NUCLEOTIDE SEQUENCE</scope>
</reference>
<dbReference type="Pfam" id="PF07589">
    <property type="entry name" value="PEP-CTERM"/>
    <property type="match status" value="1"/>
</dbReference>
<dbReference type="PROSITE" id="PS00018">
    <property type="entry name" value="EF_HAND_1"/>
    <property type="match status" value="1"/>
</dbReference>
<accession>A0A0F9A4C6</accession>
<organism evidence="2">
    <name type="scientific">marine sediment metagenome</name>
    <dbReference type="NCBI Taxonomy" id="412755"/>
    <lineage>
        <taxon>unclassified sequences</taxon>
        <taxon>metagenomes</taxon>
        <taxon>ecological metagenomes</taxon>
    </lineage>
</organism>
<name>A0A0F9A4C6_9ZZZZ</name>
<dbReference type="InterPro" id="IPR018247">
    <property type="entry name" value="EF_Hand_1_Ca_BS"/>
</dbReference>